<dbReference type="SUPFAM" id="SSF53822">
    <property type="entry name" value="Periplasmic binding protein-like I"/>
    <property type="match status" value="1"/>
</dbReference>
<comment type="caution">
    <text evidence="6">The sequence shown here is derived from an EMBL/GenBank/DDBJ whole genome shotgun (WGS) entry which is preliminary data.</text>
</comment>
<dbReference type="InterPro" id="IPR028082">
    <property type="entry name" value="Peripla_BP_I"/>
</dbReference>
<feature type="compositionally biased region" description="Basic residues" evidence="4">
    <location>
        <begin position="18"/>
        <end position="30"/>
    </location>
</feature>
<dbReference type="InterPro" id="IPR000843">
    <property type="entry name" value="HTH_LacI"/>
</dbReference>
<keyword evidence="1" id="KW-0805">Transcription regulation</keyword>
<dbReference type="PANTHER" id="PTHR30146:SF33">
    <property type="entry name" value="TRANSCRIPTIONAL REGULATOR"/>
    <property type="match status" value="1"/>
</dbReference>
<dbReference type="CDD" id="cd01575">
    <property type="entry name" value="PBP1_GntR"/>
    <property type="match status" value="1"/>
</dbReference>
<gene>
    <name evidence="6" type="ORF">EG244_06295</name>
</gene>
<dbReference type="PANTHER" id="PTHR30146">
    <property type="entry name" value="LACI-RELATED TRANSCRIPTIONAL REPRESSOR"/>
    <property type="match status" value="1"/>
</dbReference>
<dbReference type="Gene3D" id="1.10.260.40">
    <property type="entry name" value="lambda repressor-like DNA-binding domains"/>
    <property type="match status" value="1"/>
</dbReference>
<feature type="domain" description="HTH lacI-type" evidence="5">
    <location>
        <begin position="89"/>
        <end position="143"/>
    </location>
</feature>
<dbReference type="Gene3D" id="3.40.50.2300">
    <property type="match status" value="2"/>
</dbReference>
<dbReference type="InterPro" id="IPR010982">
    <property type="entry name" value="Lambda_DNA-bd_dom_sf"/>
</dbReference>
<dbReference type="PROSITE" id="PS50932">
    <property type="entry name" value="HTH_LACI_2"/>
    <property type="match status" value="1"/>
</dbReference>
<sequence>MGWRGRNCRDSRAIRLQPARRRSRRGHRPGRPAQNPPRPACGDGFTPQRLLCNSDRVQTGWTMTEQTADPGAAVLPEAPKRRARQSGRVTLAEVARRAGVSLMSASNAFRCPEKLRSDTLQRVRTAAQELGYIPDVLAGTLASGQSPVVGVLLPTMRNSSFERYLCGLRRAARETGRRIILSFADSPESEAEAVETFIGLRVGGVVLIGGDHSAATLRMLRQTATPFVETWLLPAGAGKGVGYDAVAAMTAMTALHLEAGRRVLALIDHDGALAARFRLRRPAFEAGVAGCDGARGLIHPVQTTDSFTEGAAAMAGILAREPQVQAVICPTDTIAAGALFECQRRGLRVPQDIAISGWGNYEISAQTLPSLTTLAINAEAIGHAALLSLTPGAQADSPPQDTGFQILRRDSA</sequence>
<dbReference type="SUPFAM" id="SSF47413">
    <property type="entry name" value="lambda repressor-like DNA-binding domains"/>
    <property type="match status" value="1"/>
</dbReference>
<feature type="region of interest" description="Disordered" evidence="4">
    <location>
        <begin position="391"/>
        <end position="412"/>
    </location>
</feature>
<evidence type="ECO:0000313" key="6">
    <source>
        <dbReference type="EMBL" id="RRH76364.1"/>
    </source>
</evidence>
<dbReference type="Pfam" id="PF00356">
    <property type="entry name" value="LacI"/>
    <property type="match status" value="1"/>
</dbReference>
<dbReference type="GO" id="GO:0000976">
    <property type="term" value="F:transcription cis-regulatory region binding"/>
    <property type="evidence" value="ECO:0007669"/>
    <property type="project" value="TreeGrafter"/>
</dbReference>
<organism evidence="6 7">
    <name type="scientific">Falsigemmobacter faecalis</name>
    <dbReference type="NCBI Taxonomy" id="2488730"/>
    <lineage>
        <taxon>Bacteria</taxon>
        <taxon>Pseudomonadati</taxon>
        <taxon>Pseudomonadota</taxon>
        <taxon>Alphaproteobacteria</taxon>
        <taxon>Rhodobacterales</taxon>
        <taxon>Paracoccaceae</taxon>
        <taxon>Falsigemmobacter</taxon>
    </lineage>
</organism>
<reference evidence="6 7" key="1">
    <citation type="submission" date="2018-11" db="EMBL/GenBank/DDBJ databases">
        <title>Gemmobacter sp. nov., YIM 102744-1 draft genome.</title>
        <authorList>
            <person name="Li G."/>
            <person name="Jiang Y."/>
        </authorList>
    </citation>
    <scope>NUCLEOTIDE SEQUENCE [LARGE SCALE GENOMIC DNA]</scope>
    <source>
        <strain evidence="6 7">YIM 102744-1</strain>
    </source>
</reference>
<keyword evidence="7" id="KW-1185">Reference proteome</keyword>
<keyword evidence="3" id="KW-0804">Transcription</keyword>
<keyword evidence="2" id="KW-0238">DNA-binding</keyword>
<name>A0A3P3DR00_9RHOB</name>
<dbReference type="Proteomes" id="UP000282125">
    <property type="component" value="Unassembled WGS sequence"/>
</dbReference>
<evidence type="ECO:0000256" key="1">
    <source>
        <dbReference type="ARBA" id="ARBA00023015"/>
    </source>
</evidence>
<dbReference type="AlphaFoldDB" id="A0A3P3DR00"/>
<proteinExistence type="predicted"/>
<evidence type="ECO:0000256" key="2">
    <source>
        <dbReference type="ARBA" id="ARBA00023125"/>
    </source>
</evidence>
<evidence type="ECO:0000256" key="4">
    <source>
        <dbReference type="SAM" id="MobiDB-lite"/>
    </source>
</evidence>
<dbReference type="EMBL" id="RRAZ01000007">
    <property type="protein sequence ID" value="RRH76364.1"/>
    <property type="molecule type" value="Genomic_DNA"/>
</dbReference>
<dbReference type="SMART" id="SM00354">
    <property type="entry name" value="HTH_LACI"/>
    <property type="match status" value="1"/>
</dbReference>
<dbReference type="GO" id="GO:0003700">
    <property type="term" value="F:DNA-binding transcription factor activity"/>
    <property type="evidence" value="ECO:0007669"/>
    <property type="project" value="TreeGrafter"/>
</dbReference>
<protein>
    <submittedName>
        <fullName evidence="6">LacI family transcriptional regulator</fullName>
    </submittedName>
</protein>
<evidence type="ECO:0000313" key="7">
    <source>
        <dbReference type="Proteomes" id="UP000282125"/>
    </source>
</evidence>
<dbReference type="InterPro" id="IPR046335">
    <property type="entry name" value="LacI/GalR-like_sensor"/>
</dbReference>
<feature type="region of interest" description="Disordered" evidence="4">
    <location>
        <begin position="1"/>
        <end position="47"/>
    </location>
</feature>
<evidence type="ECO:0000259" key="5">
    <source>
        <dbReference type="PROSITE" id="PS50932"/>
    </source>
</evidence>
<evidence type="ECO:0000256" key="3">
    <source>
        <dbReference type="ARBA" id="ARBA00023163"/>
    </source>
</evidence>
<dbReference type="Pfam" id="PF13377">
    <property type="entry name" value="Peripla_BP_3"/>
    <property type="match status" value="1"/>
</dbReference>
<dbReference type="CDD" id="cd01392">
    <property type="entry name" value="HTH_LacI"/>
    <property type="match status" value="1"/>
</dbReference>
<accession>A0A3P3DR00</accession>